<evidence type="ECO:0000256" key="2">
    <source>
        <dbReference type="ARBA" id="ARBA00009187"/>
    </source>
</evidence>
<dbReference type="InterPro" id="IPR007290">
    <property type="entry name" value="Arv1"/>
</dbReference>
<dbReference type="Proteomes" id="UP000054988">
    <property type="component" value="Unassembled WGS sequence"/>
</dbReference>
<keyword evidence="4 10" id="KW-0812">Transmembrane</keyword>
<evidence type="ECO:0000256" key="8">
    <source>
        <dbReference type="ARBA" id="ARBA00023098"/>
    </source>
</evidence>
<organism evidence="11 12">
    <name type="scientific">Moniliophthora roreri</name>
    <name type="common">Frosty pod rot fungus</name>
    <name type="synonym">Monilia roreri</name>
    <dbReference type="NCBI Taxonomy" id="221103"/>
    <lineage>
        <taxon>Eukaryota</taxon>
        <taxon>Fungi</taxon>
        <taxon>Dikarya</taxon>
        <taxon>Basidiomycota</taxon>
        <taxon>Agaricomycotina</taxon>
        <taxon>Agaricomycetes</taxon>
        <taxon>Agaricomycetidae</taxon>
        <taxon>Agaricales</taxon>
        <taxon>Marasmiineae</taxon>
        <taxon>Marasmiaceae</taxon>
        <taxon>Moniliophthora</taxon>
    </lineage>
</organism>
<evidence type="ECO:0000313" key="12">
    <source>
        <dbReference type="Proteomes" id="UP000054988"/>
    </source>
</evidence>
<keyword evidence="8 10" id="KW-0443">Lipid metabolism</keyword>
<dbReference type="GO" id="GO:0097036">
    <property type="term" value="P:regulation of plasma membrane sterol distribution"/>
    <property type="evidence" value="ECO:0007669"/>
    <property type="project" value="UniProtKB-UniRule"/>
</dbReference>
<keyword evidence="10" id="KW-0333">Golgi apparatus</keyword>
<dbReference type="PANTHER" id="PTHR14467:SF0">
    <property type="entry name" value="PROTEIN ARV1"/>
    <property type="match status" value="1"/>
</dbReference>
<gene>
    <name evidence="11" type="ORF">WG66_15135</name>
</gene>
<dbReference type="GO" id="GO:0032541">
    <property type="term" value="C:cortical endoplasmic reticulum"/>
    <property type="evidence" value="ECO:0007669"/>
    <property type="project" value="TreeGrafter"/>
</dbReference>
<comment type="function">
    <text evidence="10">Regulates also the sphingolipid metabolism.</text>
</comment>
<evidence type="ECO:0000313" key="11">
    <source>
        <dbReference type="EMBL" id="KTB32285.1"/>
    </source>
</evidence>
<protein>
    <recommendedName>
        <fullName evidence="10">Protein ARV</fullName>
    </recommendedName>
</protein>
<proteinExistence type="inferred from homology"/>
<comment type="similarity">
    <text evidence="2 10">Belongs to the ARV1 family.</text>
</comment>
<accession>A0A0W0F7H2</accession>
<comment type="caution">
    <text evidence="11">The sequence shown here is derived from an EMBL/GenBank/DDBJ whole genome shotgun (WGS) entry which is preliminary data.</text>
</comment>
<dbReference type="GO" id="GO:0032366">
    <property type="term" value="P:intracellular sterol transport"/>
    <property type="evidence" value="ECO:0007669"/>
    <property type="project" value="UniProtKB-UniRule"/>
</dbReference>
<dbReference type="EMBL" id="LATX01002242">
    <property type="protein sequence ID" value="KTB32285.1"/>
    <property type="molecule type" value="Genomic_DNA"/>
</dbReference>
<feature type="transmembrane region" description="Helical" evidence="10">
    <location>
        <begin position="128"/>
        <end position="149"/>
    </location>
</feature>
<sequence>MNPVDPILALIQRPPVFNLNVLEMPICTTCTHWTPYLYTVYQSAYNMRLEQCSQCHAFADPYVEHDTLTLLIDLILLKRGVYRHLLYNRGAKPRRAVEKERSNDKDSTRRGADSRRNRVWNEVEMSRWALVLRLGFMLVFVDAFIRWSYLNSGHSPTLSPWSLDTIDSFAKTFVGCLAETVAFHAGILVSCYLLKKGLNMYQSLIKPWRQLGRKGASSETDIKREFRYSLVPLALFYSSLTKLFLLFLLTIWRPSKSPSGSTTLIQQPLPWNDSGWSTLDKVSDLLEFLNDDKLDKEWIVRNVLGGMSAGFGLRVILDSHPAFTTVIILIGWATKTAMARLVGSWVGGNQKAEQWMAYSIP</sequence>
<dbReference type="GO" id="GO:0016125">
    <property type="term" value="P:sterol metabolic process"/>
    <property type="evidence" value="ECO:0007669"/>
    <property type="project" value="UniProtKB-UniRule"/>
</dbReference>
<evidence type="ECO:0000256" key="7">
    <source>
        <dbReference type="ARBA" id="ARBA00023055"/>
    </source>
</evidence>
<keyword evidence="10" id="KW-0746">Sphingolipid metabolism</keyword>
<keyword evidence="3 10" id="KW-0813">Transport</keyword>
<dbReference type="AlphaFoldDB" id="A0A0W0F7H2"/>
<feature type="transmembrane region" description="Helical" evidence="10">
    <location>
        <begin position="230"/>
        <end position="252"/>
    </location>
</feature>
<evidence type="ECO:0000256" key="1">
    <source>
        <dbReference type="ARBA" id="ARBA00004477"/>
    </source>
</evidence>
<evidence type="ECO:0000256" key="9">
    <source>
        <dbReference type="ARBA" id="ARBA00023136"/>
    </source>
</evidence>
<reference evidence="11 12" key="1">
    <citation type="submission" date="2015-12" db="EMBL/GenBank/DDBJ databases">
        <title>Draft genome sequence of Moniliophthora roreri, the causal agent of frosty pod rot of cacao.</title>
        <authorList>
            <person name="Aime M.C."/>
            <person name="Diaz-Valderrama J.R."/>
            <person name="Kijpornyongpan T."/>
            <person name="Phillips-Mora W."/>
        </authorList>
    </citation>
    <scope>NUCLEOTIDE SEQUENCE [LARGE SCALE GENOMIC DNA]</scope>
    <source>
        <strain evidence="11 12">MCA 2952</strain>
    </source>
</reference>
<keyword evidence="9 10" id="KW-0472">Membrane</keyword>
<evidence type="ECO:0000256" key="10">
    <source>
        <dbReference type="RuleBase" id="RU368065"/>
    </source>
</evidence>
<dbReference type="PANTHER" id="PTHR14467">
    <property type="entry name" value="ARV1"/>
    <property type="match status" value="1"/>
</dbReference>
<name>A0A0W0F7H2_MONRR</name>
<dbReference type="eggNOG" id="KOG3134">
    <property type="taxonomic scope" value="Eukaryota"/>
</dbReference>
<dbReference type="GO" id="GO:0000139">
    <property type="term" value="C:Golgi membrane"/>
    <property type="evidence" value="ECO:0007669"/>
    <property type="project" value="UniProtKB-SubCell"/>
</dbReference>
<keyword evidence="7 10" id="KW-0445">Lipid transport</keyword>
<keyword evidence="5 10" id="KW-0256">Endoplasmic reticulum</keyword>
<evidence type="ECO:0000256" key="4">
    <source>
        <dbReference type="ARBA" id="ARBA00022692"/>
    </source>
</evidence>
<feature type="transmembrane region" description="Helical" evidence="10">
    <location>
        <begin position="169"/>
        <end position="194"/>
    </location>
</feature>
<comment type="function">
    <text evidence="10">Mediator of sterol homeostasis involved in sterol uptake, trafficking and distribution into membranes.</text>
</comment>
<comment type="subcellular location">
    <subcellularLocation>
        <location evidence="1 10">Endoplasmic reticulum membrane</location>
        <topology evidence="1 10">Multi-pass membrane protein</topology>
    </subcellularLocation>
    <subcellularLocation>
        <location evidence="10">Golgi apparatus membrane</location>
        <topology evidence="10">Multi-pass membrane protein</topology>
    </subcellularLocation>
</comment>
<evidence type="ECO:0000256" key="6">
    <source>
        <dbReference type="ARBA" id="ARBA00022989"/>
    </source>
</evidence>
<dbReference type="Pfam" id="PF04161">
    <property type="entry name" value="Arv1"/>
    <property type="match status" value="1"/>
</dbReference>
<keyword evidence="6 10" id="KW-1133">Transmembrane helix</keyword>
<dbReference type="GO" id="GO:0006665">
    <property type="term" value="P:sphingolipid metabolic process"/>
    <property type="evidence" value="ECO:0007669"/>
    <property type="project" value="UniProtKB-UniRule"/>
</dbReference>
<evidence type="ECO:0000256" key="3">
    <source>
        <dbReference type="ARBA" id="ARBA00022448"/>
    </source>
</evidence>
<dbReference type="GO" id="GO:0005789">
    <property type="term" value="C:endoplasmic reticulum membrane"/>
    <property type="evidence" value="ECO:0007669"/>
    <property type="project" value="UniProtKB-SubCell"/>
</dbReference>
<evidence type="ECO:0000256" key="5">
    <source>
        <dbReference type="ARBA" id="ARBA00022824"/>
    </source>
</evidence>